<dbReference type="EMBL" id="SIRE01000020">
    <property type="protein sequence ID" value="TBL73905.1"/>
    <property type="molecule type" value="Genomic_DNA"/>
</dbReference>
<dbReference type="SUPFAM" id="SSF46785">
    <property type="entry name" value="Winged helix' DNA-binding domain"/>
    <property type="match status" value="1"/>
</dbReference>
<comment type="caution">
    <text evidence="3">The sequence shown here is derived from an EMBL/GenBank/DDBJ whole genome shotgun (WGS) entry which is preliminary data.</text>
</comment>
<dbReference type="InterPro" id="IPR001845">
    <property type="entry name" value="HTH_ArsR_DNA-bd_dom"/>
</dbReference>
<dbReference type="InterPro" id="IPR011991">
    <property type="entry name" value="ArsR-like_HTH"/>
</dbReference>
<accession>A0A4Q9DLT7</accession>
<evidence type="ECO:0000256" key="1">
    <source>
        <dbReference type="ARBA" id="ARBA00023125"/>
    </source>
</evidence>
<dbReference type="GO" id="GO:0003677">
    <property type="term" value="F:DNA binding"/>
    <property type="evidence" value="ECO:0007669"/>
    <property type="project" value="UniProtKB-KW"/>
</dbReference>
<dbReference type="Proteomes" id="UP000293142">
    <property type="component" value="Unassembled WGS sequence"/>
</dbReference>
<dbReference type="CDD" id="cd00090">
    <property type="entry name" value="HTH_ARSR"/>
    <property type="match status" value="1"/>
</dbReference>
<dbReference type="GO" id="GO:0003700">
    <property type="term" value="F:DNA-binding transcription factor activity"/>
    <property type="evidence" value="ECO:0007669"/>
    <property type="project" value="InterPro"/>
</dbReference>
<dbReference type="AlphaFoldDB" id="A0A4Q9DLT7"/>
<dbReference type="InterPro" id="IPR036388">
    <property type="entry name" value="WH-like_DNA-bd_sf"/>
</dbReference>
<reference evidence="3 4" key="1">
    <citation type="submission" date="2019-02" db="EMBL/GenBank/DDBJ databases">
        <title>Paenibacillus sp. nov., isolated from surface-sterilized tissue of Thalictrum simplex L.</title>
        <authorList>
            <person name="Tuo L."/>
        </authorList>
    </citation>
    <scope>NUCLEOTIDE SEQUENCE [LARGE SCALE GENOMIC DNA]</scope>
    <source>
        <strain evidence="3 4">N2SHLJ1</strain>
    </source>
</reference>
<dbReference type="InterPro" id="IPR036390">
    <property type="entry name" value="WH_DNA-bd_sf"/>
</dbReference>
<keyword evidence="4" id="KW-1185">Reference proteome</keyword>
<dbReference type="Gene3D" id="1.10.10.10">
    <property type="entry name" value="Winged helix-like DNA-binding domain superfamily/Winged helix DNA-binding domain"/>
    <property type="match status" value="1"/>
</dbReference>
<dbReference type="Pfam" id="PF01022">
    <property type="entry name" value="HTH_5"/>
    <property type="match status" value="1"/>
</dbReference>
<protein>
    <submittedName>
        <fullName evidence="3">ArsR family transcriptional regulator</fullName>
    </submittedName>
</protein>
<organism evidence="3 4">
    <name type="scientific">Paenibacillus thalictri</name>
    <dbReference type="NCBI Taxonomy" id="2527873"/>
    <lineage>
        <taxon>Bacteria</taxon>
        <taxon>Bacillati</taxon>
        <taxon>Bacillota</taxon>
        <taxon>Bacilli</taxon>
        <taxon>Bacillales</taxon>
        <taxon>Paenibacillaceae</taxon>
        <taxon>Paenibacillus</taxon>
    </lineage>
</organism>
<proteinExistence type="predicted"/>
<sequence>MLNLYLSEPEELVKVTHALASEIRVSILQLLNVRNMNIIELADALQIPVSTAASNVKVLEKAGLIVTELQPATRGAMKVCSRNFNDIRIKLSTSPAKLENDMYQSEMPIGHFVDYEVSPTCGMASSLDHIIPGDDPSSFFSPQRVAAQLLWFRKGFIEYRFPLQLPSNADVLSIEFSLELCSEAAGYDNNWPSDITVWVNQTEVGAWTSPGDFGGRRGQLNPAWWPDASTQYGLLKTWKTDKTKSFVDDVAVSNVVLNDLRLQKQNYVSFKIGVKDDAVHKGGLNLFGKQFGDYAQDIVMKIYYSVQK</sequence>
<dbReference type="SMART" id="SM00418">
    <property type="entry name" value="HTH_ARSR"/>
    <property type="match status" value="1"/>
</dbReference>
<gene>
    <name evidence="3" type="ORF">EYB31_25685</name>
</gene>
<dbReference type="OrthoDB" id="9781958at2"/>
<name>A0A4Q9DLT7_9BACL</name>
<evidence type="ECO:0000259" key="2">
    <source>
        <dbReference type="SMART" id="SM00418"/>
    </source>
</evidence>
<dbReference type="RefSeq" id="WP_131016311.1">
    <property type="nucleotide sequence ID" value="NZ_SIRE01000020.1"/>
</dbReference>
<keyword evidence="1" id="KW-0238">DNA-binding</keyword>
<evidence type="ECO:0000313" key="4">
    <source>
        <dbReference type="Proteomes" id="UP000293142"/>
    </source>
</evidence>
<feature type="domain" description="HTH arsR-type" evidence="2">
    <location>
        <begin position="14"/>
        <end position="129"/>
    </location>
</feature>
<evidence type="ECO:0000313" key="3">
    <source>
        <dbReference type="EMBL" id="TBL73905.1"/>
    </source>
</evidence>